<protein>
    <submittedName>
        <fullName evidence="2">Urea short-chain amide or branched-chain amino acid transporter periplasmic substrate-binding protein</fullName>
    </submittedName>
</protein>
<sequence>MVLPSDRRPIRVGALYSQTGPTAYVERTQLNATLLAIDEINRAGGVAGAEVAAITYDARCDPETFRALAERMIEEDGVALIIGCYMSHTRQAVVPVVERCNAVLAYAAPYEGFEYSPNVIYGGAVPNQHSLVLARHLTAAGARRFYLVGTRYAFPIEANRVMMSLVAERGGQTLAERYVALQATRPDLAAIVEDIKAKRPDVVFCTVVGEAAAAFFRLCREAGVGTETVFASLTITEAEVDLIGADLLDGQLTAATYFESLQTAANRHFVHSYRARYGERTHVNAMAETAYSLTHMTLAAAGACGSFNARLLRAELANQTFQAPGGLIRLDPDNSHFYLWPRIARVRTDGHFEILEQSAAPVKPDPYLIQHSLADWDRPPSAADPDGRGSQRA</sequence>
<dbReference type="AlphaFoldDB" id="A0A0D6P2R6"/>
<reference evidence="2 3" key="1">
    <citation type="submission" date="2012-11" db="EMBL/GenBank/DDBJ databases">
        <title>Whole genome sequence of Acidisphaera rubrifaciens HS-AP3.</title>
        <authorList>
            <person name="Azuma Y."/>
            <person name="Higashiura N."/>
            <person name="Hirakawa H."/>
            <person name="Matsushita K."/>
        </authorList>
    </citation>
    <scope>NUCLEOTIDE SEQUENCE [LARGE SCALE GENOMIC DNA]</scope>
    <source>
        <strain evidence="2 3">HS-AP3</strain>
    </source>
</reference>
<dbReference type="PRINTS" id="PR00337">
    <property type="entry name" value="LEUILEVALBP"/>
</dbReference>
<dbReference type="Gene3D" id="3.40.50.2300">
    <property type="match status" value="2"/>
</dbReference>
<accession>A0A0D6P2R6</accession>
<dbReference type="InterPro" id="IPR000709">
    <property type="entry name" value="Leu_Ile_Val-bd"/>
</dbReference>
<dbReference type="CDD" id="cd06357">
    <property type="entry name" value="PBP1_AmiC"/>
    <property type="match status" value="1"/>
</dbReference>
<evidence type="ECO:0000313" key="3">
    <source>
        <dbReference type="Proteomes" id="UP000032680"/>
    </source>
</evidence>
<proteinExistence type="predicted"/>
<evidence type="ECO:0000313" key="2">
    <source>
        <dbReference type="EMBL" id="GAN76065.1"/>
    </source>
</evidence>
<dbReference type="Pfam" id="PF13433">
    <property type="entry name" value="Peripla_BP_5"/>
    <property type="match status" value="1"/>
</dbReference>
<gene>
    <name evidence="2" type="ORF">Asru_0047_03</name>
</gene>
<keyword evidence="3" id="KW-1185">Reference proteome</keyword>
<dbReference type="PANTHER" id="PTHR47628">
    <property type="match status" value="1"/>
</dbReference>
<feature type="region of interest" description="Disordered" evidence="1">
    <location>
        <begin position="373"/>
        <end position="393"/>
    </location>
</feature>
<dbReference type="InterPro" id="IPR028082">
    <property type="entry name" value="Peripla_BP_I"/>
</dbReference>
<evidence type="ECO:0000256" key="1">
    <source>
        <dbReference type="SAM" id="MobiDB-lite"/>
    </source>
</evidence>
<organism evidence="2 3">
    <name type="scientific">Acidisphaera rubrifaciens HS-AP3</name>
    <dbReference type="NCBI Taxonomy" id="1231350"/>
    <lineage>
        <taxon>Bacteria</taxon>
        <taxon>Pseudomonadati</taxon>
        <taxon>Pseudomonadota</taxon>
        <taxon>Alphaproteobacteria</taxon>
        <taxon>Acetobacterales</taxon>
        <taxon>Acetobacteraceae</taxon>
        <taxon>Acidisphaera</taxon>
    </lineage>
</organism>
<dbReference type="GO" id="GO:0006865">
    <property type="term" value="P:amino acid transport"/>
    <property type="evidence" value="ECO:0007669"/>
    <property type="project" value="InterPro"/>
</dbReference>
<dbReference type="EMBL" id="BANB01000047">
    <property type="protein sequence ID" value="GAN76065.1"/>
    <property type="molecule type" value="Genomic_DNA"/>
</dbReference>
<name>A0A0D6P2R6_9PROT</name>
<dbReference type="InterPro" id="IPR039570">
    <property type="entry name" value="AmiC_PBP1"/>
</dbReference>
<dbReference type="SUPFAM" id="SSF53822">
    <property type="entry name" value="Periplasmic binding protein-like I"/>
    <property type="match status" value="1"/>
</dbReference>
<dbReference type="Proteomes" id="UP000032680">
    <property type="component" value="Unassembled WGS sequence"/>
</dbReference>
<dbReference type="GO" id="GO:0033218">
    <property type="term" value="F:amide binding"/>
    <property type="evidence" value="ECO:0007669"/>
    <property type="project" value="InterPro"/>
</dbReference>
<comment type="caution">
    <text evidence="2">The sequence shown here is derived from an EMBL/GenBank/DDBJ whole genome shotgun (WGS) entry which is preliminary data.</text>
</comment>
<dbReference type="PANTHER" id="PTHR47628:SF1">
    <property type="entry name" value="ALIPHATIC AMIDASE EXPRESSION-REGULATING PROTEIN"/>
    <property type="match status" value="1"/>
</dbReference>